<feature type="compositionally biased region" description="Low complexity" evidence="1">
    <location>
        <begin position="106"/>
        <end position="115"/>
    </location>
</feature>
<dbReference type="OMA" id="YERHYVE"/>
<dbReference type="GeneID" id="19111840"/>
<feature type="compositionally biased region" description="Basic and acidic residues" evidence="1">
    <location>
        <begin position="25"/>
        <end position="45"/>
    </location>
</feature>
<evidence type="ECO:0000313" key="3">
    <source>
        <dbReference type="Proteomes" id="UP000011761"/>
    </source>
</evidence>
<proteinExistence type="predicted"/>
<feature type="compositionally biased region" description="Basic and acidic residues" evidence="1">
    <location>
        <begin position="194"/>
        <end position="221"/>
    </location>
</feature>
<name>M2LBX7_BAUPA</name>
<reference evidence="2 3" key="1">
    <citation type="journal article" date="2012" name="PLoS Pathog.">
        <title>Diverse lifestyles and strategies of plant pathogenesis encoded in the genomes of eighteen Dothideomycetes fungi.</title>
        <authorList>
            <person name="Ohm R.A."/>
            <person name="Feau N."/>
            <person name="Henrissat B."/>
            <person name="Schoch C.L."/>
            <person name="Horwitz B.A."/>
            <person name="Barry K.W."/>
            <person name="Condon B.J."/>
            <person name="Copeland A.C."/>
            <person name="Dhillon B."/>
            <person name="Glaser F."/>
            <person name="Hesse C.N."/>
            <person name="Kosti I."/>
            <person name="LaButti K."/>
            <person name="Lindquist E.A."/>
            <person name="Lucas S."/>
            <person name="Salamov A.A."/>
            <person name="Bradshaw R.E."/>
            <person name="Ciuffetti L."/>
            <person name="Hamelin R.C."/>
            <person name="Kema G.H.J."/>
            <person name="Lawrence C."/>
            <person name="Scott J.A."/>
            <person name="Spatafora J.W."/>
            <person name="Turgeon B.G."/>
            <person name="de Wit P.J.G.M."/>
            <person name="Zhong S."/>
            <person name="Goodwin S.B."/>
            <person name="Grigoriev I.V."/>
        </authorList>
    </citation>
    <scope>NUCLEOTIDE SEQUENCE [LARGE SCALE GENOMIC DNA]</scope>
    <source>
        <strain evidence="2 3">UAMH 10762</strain>
    </source>
</reference>
<dbReference type="eggNOG" id="ENOG502RV50">
    <property type="taxonomic scope" value="Eukaryota"/>
</dbReference>
<dbReference type="KEGG" id="bcom:BAUCODRAFT_326863"/>
<protein>
    <submittedName>
        <fullName evidence="2">Uncharacterized protein</fullName>
    </submittedName>
</protein>
<accession>M2LBX7</accession>
<dbReference type="AlphaFoldDB" id="M2LBX7"/>
<dbReference type="Proteomes" id="UP000011761">
    <property type="component" value="Unassembled WGS sequence"/>
</dbReference>
<evidence type="ECO:0000256" key="1">
    <source>
        <dbReference type="SAM" id="MobiDB-lite"/>
    </source>
</evidence>
<dbReference type="EMBL" id="KB445564">
    <property type="protein sequence ID" value="EMC91402.1"/>
    <property type="molecule type" value="Genomic_DNA"/>
</dbReference>
<feature type="compositionally biased region" description="Basic and acidic residues" evidence="1">
    <location>
        <begin position="146"/>
        <end position="171"/>
    </location>
</feature>
<gene>
    <name evidence="2" type="ORF">BAUCODRAFT_326863</name>
</gene>
<feature type="region of interest" description="Disordered" evidence="1">
    <location>
        <begin position="23"/>
        <end position="221"/>
    </location>
</feature>
<sequence length="221" mass="25442">MCLIKVKEEEDYSVPARVKRVTRVQRYEEPPPRMYERHYVEERRPANYAPPPPRSERAPSTHPPPATSTVAPSTHVGTVRSRGTSRATSVRAPRSHYVEVEDADETSSSSSSSVSEDVRSRATSHRTHKSSRTKATSVAPPASEYSVHEREREIRRERGYSRPREEYETYRYVDAPPGSRRSHSRVGSGSQDARASRDSYRRETKIVIEDDNSRRRLDYRR</sequence>
<evidence type="ECO:0000313" key="2">
    <source>
        <dbReference type="EMBL" id="EMC91402.1"/>
    </source>
</evidence>
<feature type="compositionally biased region" description="Basic residues" evidence="1">
    <location>
        <begin position="122"/>
        <end position="132"/>
    </location>
</feature>
<dbReference type="HOGENOM" id="CLU_1250454_0_0_1"/>
<dbReference type="RefSeq" id="XP_007681735.1">
    <property type="nucleotide sequence ID" value="XM_007683545.1"/>
</dbReference>
<organism evidence="2 3">
    <name type="scientific">Baudoinia panamericana (strain UAMH 10762)</name>
    <name type="common">Angels' share fungus</name>
    <name type="synonym">Baudoinia compniacensis (strain UAMH 10762)</name>
    <dbReference type="NCBI Taxonomy" id="717646"/>
    <lineage>
        <taxon>Eukaryota</taxon>
        <taxon>Fungi</taxon>
        <taxon>Dikarya</taxon>
        <taxon>Ascomycota</taxon>
        <taxon>Pezizomycotina</taxon>
        <taxon>Dothideomycetes</taxon>
        <taxon>Dothideomycetidae</taxon>
        <taxon>Mycosphaerellales</taxon>
        <taxon>Teratosphaeriaceae</taxon>
        <taxon>Baudoinia</taxon>
    </lineage>
</organism>
<keyword evidence="3" id="KW-1185">Reference proteome</keyword>